<evidence type="ECO:0008006" key="3">
    <source>
        <dbReference type="Google" id="ProtNLM"/>
    </source>
</evidence>
<keyword evidence="2" id="KW-1185">Reference proteome</keyword>
<dbReference type="EMBL" id="JAPCID010000011">
    <property type="protein sequence ID" value="MDA0137718.1"/>
    <property type="molecule type" value="Genomic_DNA"/>
</dbReference>
<sequence>MLAERAPGYADAVIEALTAWRDRDRQRPVDALWLDNYSQHGPFAVIYVGFADRAERFPFYDAPGGAAPEWVRMDDDEGTLLRTGAPAVDDPNDTVGEAVGRLLLAHDWRGVLNTTRDFVVLVCEANDEDVEARLRRLNPPETVEQWLRRAPDGQR</sequence>
<name>A0ABT4RGR2_9ACTN</name>
<protein>
    <recommendedName>
        <fullName evidence="3">Immunity protein 35 domain-containing protein</fullName>
    </recommendedName>
</protein>
<evidence type="ECO:0000313" key="2">
    <source>
        <dbReference type="Proteomes" id="UP001147700"/>
    </source>
</evidence>
<organism evidence="1 2">
    <name type="scientific">Solirubrobacter deserti</name>
    <dbReference type="NCBI Taxonomy" id="2282478"/>
    <lineage>
        <taxon>Bacteria</taxon>
        <taxon>Bacillati</taxon>
        <taxon>Actinomycetota</taxon>
        <taxon>Thermoleophilia</taxon>
        <taxon>Solirubrobacterales</taxon>
        <taxon>Solirubrobacteraceae</taxon>
        <taxon>Solirubrobacter</taxon>
    </lineage>
</organism>
<proteinExistence type="predicted"/>
<gene>
    <name evidence="1" type="ORF">OJ962_09430</name>
</gene>
<accession>A0ABT4RGR2</accession>
<evidence type="ECO:0000313" key="1">
    <source>
        <dbReference type="EMBL" id="MDA0137718.1"/>
    </source>
</evidence>
<dbReference type="RefSeq" id="WP_202953012.1">
    <property type="nucleotide sequence ID" value="NZ_JAPCID010000011.1"/>
</dbReference>
<dbReference type="Proteomes" id="UP001147700">
    <property type="component" value="Unassembled WGS sequence"/>
</dbReference>
<reference evidence="1" key="1">
    <citation type="submission" date="2022-10" db="EMBL/GenBank/DDBJ databases">
        <title>The WGS of Solirubrobacter sp. CPCC 204708.</title>
        <authorList>
            <person name="Jiang Z."/>
        </authorList>
    </citation>
    <scope>NUCLEOTIDE SEQUENCE</scope>
    <source>
        <strain evidence="1">CPCC 204708</strain>
    </source>
</reference>
<comment type="caution">
    <text evidence="1">The sequence shown here is derived from an EMBL/GenBank/DDBJ whole genome shotgun (WGS) entry which is preliminary data.</text>
</comment>